<sequence length="59" mass="6485">MRGDNRPSAPNYTSAALTMGLVNLLWIFAVIWTVFGFAATVLCALGLNWMIDRIAARRG</sequence>
<dbReference type="RefSeq" id="WP_114510899.1">
    <property type="nucleotide sequence ID" value="NZ_QPMK01000006.1"/>
</dbReference>
<name>A0A369TQB8_9RHOB</name>
<evidence type="ECO:0000256" key="1">
    <source>
        <dbReference type="SAM" id="Phobius"/>
    </source>
</evidence>
<feature type="transmembrane region" description="Helical" evidence="1">
    <location>
        <begin position="24"/>
        <end position="51"/>
    </location>
</feature>
<dbReference type="AlphaFoldDB" id="A0A369TQB8"/>
<keyword evidence="3" id="KW-1185">Reference proteome</keyword>
<gene>
    <name evidence="2" type="ORF">DU478_10450</name>
</gene>
<organism evidence="2 3">
    <name type="scientific">Thalassococcus profundi</name>
    <dbReference type="NCBI Taxonomy" id="2282382"/>
    <lineage>
        <taxon>Bacteria</taxon>
        <taxon>Pseudomonadati</taxon>
        <taxon>Pseudomonadota</taxon>
        <taxon>Alphaproteobacteria</taxon>
        <taxon>Rhodobacterales</taxon>
        <taxon>Roseobacteraceae</taxon>
        <taxon>Thalassococcus</taxon>
    </lineage>
</organism>
<protein>
    <recommendedName>
        <fullName evidence="4">Histidinol phosphate aminotransferase</fullName>
    </recommendedName>
</protein>
<evidence type="ECO:0008006" key="4">
    <source>
        <dbReference type="Google" id="ProtNLM"/>
    </source>
</evidence>
<dbReference type="OrthoDB" id="7875256at2"/>
<keyword evidence="1" id="KW-0812">Transmembrane</keyword>
<evidence type="ECO:0000313" key="2">
    <source>
        <dbReference type="EMBL" id="RDD66327.1"/>
    </source>
</evidence>
<comment type="caution">
    <text evidence="2">The sequence shown here is derived from an EMBL/GenBank/DDBJ whole genome shotgun (WGS) entry which is preliminary data.</text>
</comment>
<keyword evidence="1" id="KW-1133">Transmembrane helix</keyword>
<dbReference type="EMBL" id="QPMK01000006">
    <property type="protein sequence ID" value="RDD66327.1"/>
    <property type="molecule type" value="Genomic_DNA"/>
</dbReference>
<reference evidence="2 3" key="1">
    <citation type="submission" date="2018-07" db="EMBL/GenBank/DDBJ databases">
        <title>Thalassococcus profundi sp. nov., a marine bacterium isolated from deep seawater of Okinawa Trough.</title>
        <authorList>
            <person name="Yu M."/>
        </authorList>
    </citation>
    <scope>NUCLEOTIDE SEQUENCE [LARGE SCALE GENOMIC DNA]</scope>
    <source>
        <strain evidence="2 3">WRAS1</strain>
    </source>
</reference>
<proteinExistence type="predicted"/>
<keyword evidence="1" id="KW-0472">Membrane</keyword>
<evidence type="ECO:0000313" key="3">
    <source>
        <dbReference type="Proteomes" id="UP000253977"/>
    </source>
</evidence>
<dbReference type="Proteomes" id="UP000253977">
    <property type="component" value="Unassembled WGS sequence"/>
</dbReference>
<accession>A0A369TQB8</accession>